<dbReference type="Gene3D" id="1.10.150.20">
    <property type="entry name" value="5' to 3' exonuclease, C-terminal subdomain"/>
    <property type="match status" value="1"/>
</dbReference>
<reference evidence="1 2" key="1">
    <citation type="submission" date="2016-10" db="EMBL/GenBank/DDBJ databases">
        <authorList>
            <person name="de Groot N.N."/>
        </authorList>
    </citation>
    <scope>NUCLEOTIDE SEQUENCE [LARGE SCALE GENOMIC DNA]</scope>
    <source>
        <strain evidence="1 2">DSM 20117</strain>
    </source>
</reference>
<accession>A0A1H0ZXZ6</accession>
<dbReference type="RefSeq" id="WP_179951886.1">
    <property type="nucleotide sequence ID" value="NZ_CP018863.1"/>
</dbReference>
<evidence type="ECO:0008006" key="3">
    <source>
        <dbReference type="Google" id="ProtNLM"/>
    </source>
</evidence>
<dbReference type="Proteomes" id="UP000181917">
    <property type="component" value="Unassembled WGS sequence"/>
</dbReference>
<dbReference type="EMBL" id="FNKH01000002">
    <property type="protein sequence ID" value="SDQ32288.1"/>
    <property type="molecule type" value="Genomic_DNA"/>
</dbReference>
<evidence type="ECO:0000313" key="2">
    <source>
        <dbReference type="Proteomes" id="UP000181917"/>
    </source>
</evidence>
<protein>
    <recommendedName>
        <fullName evidence="3">Helix-hairpin-helix domain-containing protein</fullName>
    </recommendedName>
</protein>
<keyword evidence="2" id="KW-1185">Reference proteome</keyword>
<organism evidence="1 2">
    <name type="scientific">Crystallibacter crystallopoietes</name>
    <dbReference type="NCBI Taxonomy" id="37928"/>
    <lineage>
        <taxon>Bacteria</taxon>
        <taxon>Bacillati</taxon>
        <taxon>Actinomycetota</taxon>
        <taxon>Actinomycetes</taxon>
        <taxon>Micrococcales</taxon>
        <taxon>Micrococcaceae</taxon>
        <taxon>Crystallibacter</taxon>
    </lineage>
</organism>
<dbReference type="SUPFAM" id="SSF47789">
    <property type="entry name" value="C-terminal domain of RNA polymerase alpha subunit"/>
    <property type="match status" value="1"/>
</dbReference>
<gene>
    <name evidence="1" type="ORF">SAMN04489742_0633</name>
</gene>
<name>A0A1H0ZXZ6_9MICC</name>
<dbReference type="AlphaFoldDB" id="A0A1H0ZXZ6"/>
<proteinExistence type="predicted"/>
<evidence type="ECO:0000313" key="1">
    <source>
        <dbReference type="EMBL" id="SDQ32288.1"/>
    </source>
</evidence>
<sequence length="60" mass="6433">MELPRGIGQPATRALNGEGITSLEQAATHTEAQLLALHGVGPKAIRVLREAFAEHNLDFD</sequence>